<keyword evidence="3 9" id="KW-1003">Cell membrane</keyword>
<evidence type="ECO:0000256" key="2">
    <source>
        <dbReference type="ARBA" id="ARBA00022448"/>
    </source>
</evidence>
<comment type="subcellular location">
    <subcellularLocation>
        <location evidence="1">Membrane</location>
    </subcellularLocation>
</comment>
<dbReference type="EMBL" id="PIQH01000006">
    <property type="protein sequence ID" value="RUO80174.1"/>
    <property type="molecule type" value="Genomic_DNA"/>
</dbReference>
<dbReference type="GO" id="GO:0008320">
    <property type="term" value="F:protein transmembrane transporter activity"/>
    <property type="evidence" value="ECO:0007669"/>
    <property type="project" value="UniProtKB-UniRule"/>
</dbReference>
<dbReference type="Gene3D" id="1.20.5.1030">
    <property type="entry name" value="Preprotein translocase secy subunit"/>
    <property type="match status" value="1"/>
</dbReference>
<dbReference type="NCBIfam" id="NF004372">
    <property type="entry name" value="PRK05740.1-2"/>
    <property type="match status" value="1"/>
</dbReference>
<evidence type="ECO:0000256" key="4">
    <source>
        <dbReference type="ARBA" id="ARBA00022692"/>
    </source>
</evidence>
<keyword evidence="11" id="KW-1185">Reference proteome</keyword>
<name>A0A432ZQI8_9GAMM</name>
<reference evidence="10 11" key="1">
    <citation type="journal article" date="2011" name="Front. Microbiol.">
        <title>Genomic signatures of strain selection and enhancement in Bacillus atrophaeus var. globigii, a historical biowarfare simulant.</title>
        <authorList>
            <person name="Gibbons H.S."/>
            <person name="Broomall S.M."/>
            <person name="McNew L.A."/>
            <person name="Daligault H."/>
            <person name="Chapman C."/>
            <person name="Bruce D."/>
            <person name="Karavis M."/>
            <person name="Krepps M."/>
            <person name="McGregor P.A."/>
            <person name="Hong C."/>
            <person name="Park K.H."/>
            <person name="Akmal A."/>
            <person name="Feldman A."/>
            <person name="Lin J.S."/>
            <person name="Chang W.E."/>
            <person name="Higgs B.W."/>
            <person name="Demirev P."/>
            <person name="Lindquist J."/>
            <person name="Liem A."/>
            <person name="Fochler E."/>
            <person name="Read T.D."/>
            <person name="Tapia R."/>
            <person name="Johnson S."/>
            <person name="Bishop-Lilly K.A."/>
            <person name="Detter C."/>
            <person name="Han C."/>
            <person name="Sozhamannan S."/>
            <person name="Rosenzweig C.N."/>
            <person name="Skowronski E.W."/>
        </authorList>
    </citation>
    <scope>NUCLEOTIDE SEQUENCE [LARGE SCALE GENOMIC DNA]</scope>
    <source>
        <strain evidence="10 11">CC-PW-9</strain>
    </source>
</reference>
<gene>
    <name evidence="9" type="primary">secE</name>
    <name evidence="10" type="ORF">CWI84_07705</name>
</gene>
<accession>A0A432ZQI8</accession>
<keyword evidence="8 9" id="KW-0472">Membrane</keyword>
<evidence type="ECO:0000256" key="1">
    <source>
        <dbReference type="ARBA" id="ARBA00004370"/>
    </source>
</evidence>
<comment type="similarity">
    <text evidence="9">Belongs to the SecE/SEC61-gamma family.</text>
</comment>
<protein>
    <recommendedName>
        <fullName evidence="9">Protein translocase subunit SecE</fullName>
    </recommendedName>
</protein>
<dbReference type="PRINTS" id="PR01650">
    <property type="entry name" value="SECETRNLCASE"/>
</dbReference>
<dbReference type="GO" id="GO:0065002">
    <property type="term" value="P:intracellular protein transmembrane transport"/>
    <property type="evidence" value="ECO:0007669"/>
    <property type="project" value="UniProtKB-UniRule"/>
</dbReference>
<dbReference type="PANTHER" id="PTHR33910:SF1">
    <property type="entry name" value="PROTEIN TRANSLOCASE SUBUNIT SECE"/>
    <property type="match status" value="1"/>
</dbReference>
<dbReference type="InterPro" id="IPR005807">
    <property type="entry name" value="SecE_bac"/>
</dbReference>
<dbReference type="HAMAP" id="MF_00422">
    <property type="entry name" value="SecE"/>
    <property type="match status" value="1"/>
</dbReference>
<comment type="caution">
    <text evidence="10">The sequence shown here is derived from an EMBL/GenBank/DDBJ whole genome shotgun (WGS) entry which is preliminary data.</text>
</comment>
<evidence type="ECO:0000256" key="7">
    <source>
        <dbReference type="ARBA" id="ARBA00023010"/>
    </source>
</evidence>
<keyword evidence="5 9" id="KW-0653">Protein transport</keyword>
<evidence type="ECO:0000313" key="11">
    <source>
        <dbReference type="Proteomes" id="UP000287996"/>
    </source>
</evidence>
<keyword evidence="7 9" id="KW-0811">Translocation</keyword>
<dbReference type="OrthoDB" id="9806365at2"/>
<sequence>MSANTETRSSSLDWFKWILVIILLAAAVGGNHYYAEQYSVLVRAVGVVVLVGIAAFLAAFTGKGQKFLSFAKESRTEVRKVVWPTRQESTQTTLIVVVATVIMSLILWGLDAVLVRIVGFITGLEF</sequence>
<keyword evidence="2 9" id="KW-0813">Transport</keyword>
<evidence type="ECO:0000256" key="5">
    <source>
        <dbReference type="ARBA" id="ARBA00022927"/>
    </source>
</evidence>
<feature type="transmembrane region" description="Helical" evidence="9">
    <location>
        <begin position="14"/>
        <end position="34"/>
    </location>
</feature>
<keyword evidence="4 9" id="KW-0812">Transmembrane</keyword>
<dbReference type="GO" id="GO:0006605">
    <property type="term" value="P:protein targeting"/>
    <property type="evidence" value="ECO:0007669"/>
    <property type="project" value="UniProtKB-UniRule"/>
</dbReference>
<dbReference type="AlphaFoldDB" id="A0A432ZQI8"/>
<comment type="caution">
    <text evidence="9">Lacks conserved residue(s) required for the propagation of feature annotation.</text>
</comment>
<dbReference type="Proteomes" id="UP000287996">
    <property type="component" value="Unassembled WGS sequence"/>
</dbReference>
<dbReference type="Pfam" id="PF00584">
    <property type="entry name" value="SecE"/>
    <property type="match status" value="1"/>
</dbReference>
<evidence type="ECO:0000256" key="3">
    <source>
        <dbReference type="ARBA" id="ARBA00022475"/>
    </source>
</evidence>
<evidence type="ECO:0000256" key="8">
    <source>
        <dbReference type="ARBA" id="ARBA00023136"/>
    </source>
</evidence>
<evidence type="ECO:0000256" key="6">
    <source>
        <dbReference type="ARBA" id="ARBA00022989"/>
    </source>
</evidence>
<dbReference type="GO" id="GO:0005886">
    <property type="term" value="C:plasma membrane"/>
    <property type="evidence" value="ECO:0007669"/>
    <property type="project" value="UniProtKB-UniRule"/>
</dbReference>
<dbReference type="PROSITE" id="PS01067">
    <property type="entry name" value="SECE_SEC61G"/>
    <property type="match status" value="1"/>
</dbReference>
<dbReference type="PANTHER" id="PTHR33910">
    <property type="entry name" value="PROTEIN TRANSLOCASE SUBUNIT SECE"/>
    <property type="match status" value="1"/>
</dbReference>
<comment type="subunit">
    <text evidence="9">Component of the Sec protein translocase complex. Heterotrimer consisting of SecY, SecE and SecG subunits. The heterotrimers can form oligomers, although 1 heterotrimer is thought to be able to translocate proteins. Interacts with the ribosome. Interacts with SecDF, and other proteins may be involved. Interacts with SecA.</text>
</comment>
<dbReference type="InterPro" id="IPR038379">
    <property type="entry name" value="SecE_sf"/>
</dbReference>
<organism evidence="10 11">
    <name type="scientific">Idiomarina tyrosinivorans</name>
    <dbReference type="NCBI Taxonomy" id="1445662"/>
    <lineage>
        <taxon>Bacteria</taxon>
        <taxon>Pseudomonadati</taxon>
        <taxon>Pseudomonadota</taxon>
        <taxon>Gammaproteobacteria</taxon>
        <taxon>Alteromonadales</taxon>
        <taxon>Idiomarinaceae</taxon>
        <taxon>Idiomarina</taxon>
    </lineage>
</organism>
<evidence type="ECO:0000256" key="9">
    <source>
        <dbReference type="HAMAP-Rule" id="MF_00422"/>
    </source>
</evidence>
<dbReference type="NCBIfam" id="TIGR00964">
    <property type="entry name" value="secE_bact"/>
    <property type="match status" value="1"/>
</dbReference>
<evidence type="ECO:0000313" key="10">
    <source>
        <dbReference type="EMBL" id="RUO80174.1"/>
    </source>
</evidence>
<dbReference type="RefSeq" id="WP_126842012.1">
    <property type="nucleotide sequence ID" value="NZ_PIQH01000006.1"/>
</dbReference>
<proteinExistence type="inferred from homology"/>
<feature type="transmembrane region" description="Helical" evidence="9">
    <location>
        <begin position="40"/>
        <end position="60"/>
    </location>
</feature>
<keyword evidence="6 9" id="KW-1133">Transmembrane helix</keyword>
<dbReference type="GO" id="GO:0043952">
    <property type="term" value="P:protein transport by the Sec complex"/>
    <property type="evidence" value="ECO:0007669"/>
    <property type="project" value="UniProtKB-UniRule"/>
</dbReference>
<dbReference type="InterPro" id="IPR001901">
    <property type="entry name" value="Translocase_SecE/Sec61-g"/>
</dbReference>
<feature type="transmembrane region" description="Helical" evidence="9">
    <location>
        <begin position="94"/>
        <end position="121"/>
    </location>
</feature>
<comment type="function">
    <text evidence="9">Essential subunit of the Sec protein translocation channel SecYEG. Clamps together the 2 halves of SecY. May contact the channel plug during translocation.</text>
</comment>
<dbReference type="GO" id="GO:0009306">
    <property type="term" value="P:protein secretion"/>
    <property type="evidence" value="ECO:0007669"/>
    <property type="project" value="UniProtKB-UniRule"/>
</dbReference>